<sequence>MLQTSIFPAIRELFGDERFYLQQDGGPPHYHRDVRAYLDDTLPGPWIGRRGAIEYPPRSPDLTPLDFYLWGTLKDEVYRQKTATLTRYEKPSKCHVQPSHRTH</sequence>
<protein>
    <recommendedName>
        <fullName evidence="3">Tc1-like transposase DDE domain-containing protein</fullName>
    </recommendedName>
</protein>
<dbReference type="PANTHER" id="PTHR47326:SF1">
    <property type="entry name" value="HTH PSQ-TYPE DOMAIN-CONTAINING PROTEIN"/>
    <property type="match status" value="1"/>
</dbReference>
<organism evidence="1 2">
    <name type="scientific">Cryptotermes secundus</name>
    <dbReference type="NCBI Taxonomy" id="105785"/>
    <lineage>
        <taxon>Eukaryota</taxon>
        <taxon>Metazoa</taxon>
        <taxon>Ecdysozoa</taxon>
        <taxon>Arthropoda</taxon>
        <taxon>Hexapoda</taxon>
        <taxon>Insecta</taxon>
        <taxon>Pterygota</taxon>
        <taxon>Neoptera</taxon>
        <taxon>Polyneoptera</taxon>
        <taxon>Dictyoptera</taxon>
        <taxon>Blattodea</taxon>
        <taxon>Blattoidea</taxon>
        <taxon>Termitoidae</taxon>
        <taxon>Kalotermitidae</taxon>
        <taxon>Cryptotermitinae</taxon>
        <taxon>Cryptotermes</taxon>
    </lineage>
</organism>
<dbReference type="Proteomes" id="UP000235965">
    <property type="component" value="Unassembled WGS sequence"/>
</dbReference>
<dbReference type="GO" id="GO:0003676">
    <property type="term" value="F:nucleic acid binding"/>
    <property type="evidence" value="ECO:0007669"/>
    <property type="project" value="InterPro"/>
</dbReference>
<dbReference type="STRING" id="105785.A0A2J7RQG4"/>
<dbReference type="InterPro" id="IPR036397">
    <property type="entry name" value="RNaseH_sf"/>
</dbReference>
<accession>A0A2J7RQG4</accession>
<dbReference type="InParanoid" id="A0A2J7RQG4"/>
<reference evidence="1 2" key="1">
    <citation type="submission" date="2017-12" db="EMBL/GenBank/DDBJ databases">
        <title>Hemimetabolous genomes reveal molecular basis of termite eusociality.</title>
        <authorList>
            <person name="Harrison M.C."/>
            <person name="Jongepier E."/>
            <person name="Robertson H.M."/>
            <person name="Arning N."/>
            <person name="Bitard-Feildel T."/>
            <person name="Chao H."/>
            <person name="Childers C.P."/>
            <person name="Dinh H."/>
            <person name="Doddapaneni H."/>
            <person name="Dugan S."/>
            <person name="Gowin J."/>
            <person name="Greiner C."/>
            <person name="Han Y."/>
            <person name="Hu H."/>
            <person name="Hughes D.S.T."/>
            <person name="Huylmans A.-K."/>
            <person name="Kemena C."/>
            <person name="Kremer L.P.M."/>
            <person name="Lee S.L."/>
            <person name="Lopez-Ezquerra A."/>
            <person name="Mallet L."/>
            <person name="Monroy-Kuhn J.M."/>
            <person name="Moser A."/>
            <person name="Murali S.C."/>
            <person name="Muzny D.M."/>
            <person name="Otani S."/>
            <person name="Piulachs M.-D."/>
            <person name="Poelchau M."/>
            <person name="Qu J."/>
            <person name="Schaub F."/>
            <person name="Wada-Katsumata A."/>
            <person name="Worley K.C."/>
            <person name="Xie Q."/>
            <person name="Ylla G."/>
            <person name="Poulsen M."/>
            <person name="Gibbs R.A."/>
            <person name="Schal C."/>
            <person name="Richards S."/>
            <person name="Belles X."/>
            <person name="Korb J."/>
            <person name="Bornberg-Bauer E."/>
        </authorList>
    </citation>
    <scope>NUCLEOTIDE SEQUENCE [LARGE SCALE GENOMIC DNA]</scope>
    <source>
        <tissue evidence="1">Whole body</tissue>
    </source>
</reference>
<evidence type="ECO:0008006" key="3">
    <source>
        <dbReference type="Google" id="ProtNLM"/>
    </source>
</evidence>
<evidence type="ECO:0000313" key="1">
    <source>
        <dbReference type="EMBL" id="PNF43075.1"/>
    </source>
</evidence>
<gene>
    <name evidence="1" type="ORF">B7P43_G02709</name>
</gene>
<comment type="caution">
    <text evidence="1">The sequence shown here is derived from an EMBL/GenBank/DDBJ whole genome shotgun (WGS) entry which is preliminary data.</text>
</comment>
<evidence type="ECO:0000313" key="2">
    <source>
        <dbReference type="Proteomes" id="UP000235965"/>
    </source>
</evidence>
<proteinExistence type="predicted"/>
<name>A0A2J7RQG4_9NEOP</name>
<dbReference type="Gene3D" id="3.30.420.10">
    <property type="entry name" value="Ribonuclease H-like superfamily/Ribonuclease H"/>
    <property type="match status" value="1"/>
</dbReference>
<dbReference type="AlphaFoldDB" id="A0A2J7RQG4"/>
<dbReference type="EMBL" id="NEVH01001337">
    <property type="protein sequence ID" value="PNF43075.1"/>
    <property type="molecule type" value="Genomic_DNA"/>
</dbReference>
<keyword evidence="2" id="KW-1185">Reference proteome</keyword>
<dbReference type="PANTHER" id="PTHR47326">
    <property type="entry name" value="TRANSPOSABLE ELEMENT TC3 TRANSPOSASE-LIKE PROTEIN"/>
    <property type="match status" value="1"/>
</dbReference>